<dbReference type="STRING" id="6248.A0A0K0EIY1"/>
<sequence length="84" mass="9368">MNDFHTQAFTKLKTALINTTALSPPDPTKNYIIFTDASFQGLGIALVQNNKPIAFALKLLKPAEKNYTIIKLEALALVYLLKQF</sequence>
<reference evidence="2" key="1">
    <citation type="submission" date="2015-08" db="UniProtKB">
        <authorList>
            <consortium name="WormBaseParasite"/>
        </authorList>
    </citation>
    <scope>IDENTIFICATION</scope>
</reference>
<dbReference type="InterPro" id="IPR051320">
    <property type="entry name" value="Viral_Replic_Matur_Polypro"/>
</dbReference>
<organism evidence="2">
    <name type="scientific">Strongyloides stercoralis</name>
    <name type="common">Threadworm</name>
    <dbReference type="NCBI Taxonomy" id="6248"/>
    <lineage>
        <taxon>Eukaryota</taxon>
        <taxon>Metazoa</taxon>
        <taxon>Ecdysozoa</taxon>
        <taxon>Nematoda</taxon>
        <taxon>Chromadorea</taxon>
        <taxon>Rhabditida</taxon>
        <taxon>Tylenchina</taxon>
        <taxon>Panagrolaimomorpha</taxon>
        <taxon>Strongyloidoidea</taxon>
        <taxon>Strongyloididae</taxon>
        <taxon>Strongyloides</taxon>
    </lineage>
</organism>
<dbReference type="WBParaSite" id="SSTP_0000943500.1">
    <property type="protein sequence ID" value="SSTP_0000943500.1"/>
    <property type="gene ID" value="SSTP_0000943500"/>
</dbReference>
<dbReference type="PANTHER" id="PTHR33064:SF37">
    <property type="entry name" value="RIBONUCLEASE H"/>
    <property type="match status" value="1"/>
</dbReference>
<dbReference type="SUPFAM" id="SSF56672">
    <property type="entry name" value="DNA/RNA polymerases"/>
    <property type="match status" value="1"/>
</dbReference>
<dbReference type="PANTHER" id="PTHR33064">
    <property type="entry name" value="POL PROTEIN"/>
    <property type="match status" value="1"/>
</dbReference>
<dbReference type="InterPro" id="IPR043502">
    <property type="entry name" value="DNA/RNA_pol_sf"/>
</dbReference>
<name>A0A0K0EIY1_STRER</name>
<accession>A0A0K0EIY1</accession>
<protein>
    <submittedName>
        <fullName evidence="2">RT_RNaseH_2 domain-containing protein</fullName>
    </submittedName>
</protein>
<proteinExistence type="predicted"/>
<evidence type="ECO:0000259" key="1">
    <source>
        <dbReference type="Pfam" id="PF17919"/>
    </source>
</evidence>
<dbReference type="Pfam" id="PF17919">
    <property type="entry name" value="RT_RNaseH_2"/>
    <property type="match status" value="1"/>
</dbReference>
<evidence type="ECO:0000313" key="2">
    <source>
        <dbReference type="WBParaSite" id="SSTP_0000943500.1"/>
    </source>
</evidence>
<feature type="domain" description="Reverse transcriptase/retrotransposon-derived protein RNase H-like" evidence="1">
    <location>
        <begin position="2"/>
        <end position="84"/>
    </location>
</feature>
<dbReference type="InterPro" id="IPR041577">
    <property type="entry name" value="RT_RNaseH_2"/>
</dbReference>
<dbReference type="AlphaFoldDB" id="A0A0K0EIY1"/>